<feature type="region of interest" description="Disordered" evidence="1">
    <location>
        <begin position="47"/>
        <end position="101"/>
    </location>
</feature>
<sequence length="507" mass="51004">MVLTPLKGLLFAAGAVVAGVGAAYVAGAFDPYLNDKPAALVATTPGEDAAAPASGEAAGQKSARLEAPAGAPEAATEPNDAQQAAPGPAAQPTGEPAAQTGSEAEVIAPSFDLVRVEPNGSVVIAGRAAPGATVEIIHGATVLGTATSGPGGDFAAVLEEPLKPGDYQIVLRATTPDNVAATSLETAIVTVPDNEAGQVLALVDRPGAPSRLITVPEAQPVGEGGSEVSAAAPNAPAAGQQPPAETPTPAAPEPVPEPQAAAPQPAPSAPAPQEAPAQPAPAATQEAVPNIEAVEIDGRQVFVAGAARPGATVRVYANEILLGETVTAPNGRFLIEAVRDLPVGDYIVRADMLSSDGSTVVARAAVPFTRAEGEQIAAVAPRADTAEKSGRLPVEPAAPAATPQQQPAADGSAPDAMAAAPAEAAEKLAPVDGSVIIRRGDTLWHISRRVYGRGVRYTTIYLANREQIENPDRIWPGQVFAVPQKTEEGEPADMDAIAPEEPAPAAQ</sequence>
<name>K2MI04_9HYPH</name>
<reference evidence="3 4" key="1">
    <citation type="journal article" date="2012" name="J. Bacteriol.">
        <title>Genome Sequence of Nitratireductor pacificus Type Strain pht-3B.</title>
        <authorList>
            <person name="Lai Q."/>
            <person name="Li G."/>
            <person name="Shao Z."/>
        </authorList>
    </citation>
    <scope>NUCLEOTIDE SEQUENCE [LARGE SCALE GENOMIC DNA]</scope>
    <source>
        <strain evidence="4">pht-3B</strain>
    </source>
</reference>
<dbReference type="Pfam" id="PF01476">
    <property type="entry name" value="LysM"/>
    <property type="match status" value="1"/>
</dbReference>
<dbReference type="SUPFAM" id="SSF54106">
    <property type="entry name" value="LysM domain"/>
    <property type="match status" value="1"/>
</dbReference>
<dbReference type="PATRIC" id="fig|391937.3.peg.801"/>
<feature type="compositionally biased region" description="Low complexity" evidence="1">
    <location>
        <begin position="47"/>
        <end position="59"/>
    </location>
</feature>
<dbReference type="InterPro" id="IPR036779">
    <property type="entry name" value="LysM_dom_sf"/>
</dbReference>
<gene>
    <name evidence="3" type="ORF">NA2_03862</name>
</gene>
<dbReference type="STRING" id="391937.NA2_03862"/>
<dbReference type="RefSeq" id="WP_008594413.1">
    <property type="nucleotide sequence ID" value="NZ_AMRM01000003.1"/>
</dbReference>
<evidence type="ECO:0000256" key="1">
    <source>
        <dbReference type="SAM" id="MobiDB-lite"/>
    </source>
</evidence>
<dbReference type="Gene3D" id="2.60.40.10">
    <property type="entry name" value="Immunoglobulins"/>
    <property type="match status" value="1"/>
</dbReference>
<protein>
    <submittedName>
        <fullName evidence="3">Peptidoglycan-binding LysM</fullName>
    </submittedName>
</protein>
<feature type="compositionally biased region" description="Pro residues" evidence="1">
    <location>
        <begin position="244"/>
        <end position="257"/>
    </location>
</feature>
<dbReference type="InterPro" id="IPR018392">
    <property type="entry name" value="LysM"/>
</dbReference>
<comment type="caution">
    <text evidence="3">The sequence shown here is derived from an EMBL/GenBank/DDBJ whole genome shotgun (WGS) entry which is preliminary data.</text>
</comment>
<feature type="region of interest" description="Disordered" evidence="1">
    <location>
        <begin position="381"/>
        <end position="419"/>
    </location>
</feature>
<feature type="compositionally biased region" description="Low complexity" evidence="1">
    <location>
        <begin position="226"/>
        <end position="243"/>
    </location>
</feature>
<proteinExistence type="predicted"/>
<dbReference type="OrthoDB" id="370541at2"/>
<keyword evidence="4" id="KW-1185">Reference proteome</keyword>
<evidence type="ECO:0000259" key="2">
    <source>
        <dbReference type="PROSITE" id="PS51782"/>
    </source>
</evidence>
<dbReference type="PANTHER" id="PTHR34700:SF4">
    <property type="entry name" value="PHAGE-LIKE ELEMENT PBSX PROTEIN XKDP"/>
    <property type="match status" value="1"/>
</dbReference>
<dbReference type="EMBL" id="AMRM01000003">
    <property type="protein sequence ID" value="EKF20360.1"/>
    <property type="molecule type" value="Genomic_DNA"/>
</dbReference>
<dbReference type="AlphaFoldDB" id="K2MI04"/>
<dbReference type="Proteomes" id="UP000006786">
    <property type="component" value="Unassembled WGS sequence"/>
</dbReference>
<dbReference type="PROSITE" id="PS51782">
    <property type="entry name" value="LYSM"/>
    <property type="match status" value="1"/>
</dbReference>
<feature type="compositionally biased region" description="Low complexity" evidence="1">
    <location>
        <begin position="494"/>
        <end position="507"/>
    </location>
</feature>
<feature type="compositionally biased region" description="Low complexity" evidence="1">
    <location>
        <begin position="397"/>
        <end position="419"/>
    </location>
</feature>
<evidence type="ECO:0000313" key="4">
    <source>
        <dbReference type="Proteomes" id="UP000006786"/>
    </source>
</evidence>
<accession>K2MI04</accession>
<dbReference type="InterPro" id="IPR052196">
    <property type="entry name" value="Bact_Kbp"/>
</dbReference>
<dbReference type="InterPro" id="IPR013783">
    <property type="entry name" value="Ig-like_fold"/>
</dbReference>
<feature type="compositionally biased region" description="Low complexity" evidence="1">
    <location>
        <begin position="66"/>
        <end position="100"/>
    </location>
</feature>
<feature type="region of interest" description="Disordered" evidence="1">
    <location>
        <begin position="219"/>
        <end position="285"/>
    </location>
</feature>
<feature type="region of interest" description="Disordered" evidence="1">
    <location>
        <begin position="485"/>
        <end position="507"/>
    </location>
</feature>
<dbReference type="PANTHER" id="PTHR34700">
    <property type="entry name" value="POTASSIUM BINDING PROTEIN KBP"/>
    <property type="match status" value="1"/>
</dbReference>
<dbReference type="CDD" id="cd00118">
    <property type="entry name" value="LysM"/>
    <property type="match status" value="1"/>
</dbReference>
<feature type="domain" description="LysM" evidence="2">
    <location>
        <begin position="433"/>
        <end position="482"/>
    </location>
</feature>
<feature type="compositionally biased region" description="Low complexity" evidence="1">
    <location>
        <begin position="271"/>
        <end position="285"/>
    </location>
</feature>
<organism evidence="3 4">
    <name type="scientific">Nitratireductor pacificus pht-3B</name>
    <dbReference type="NCBI Taxonomy" id="391937"/>
    <lineage>
        <taxon>Bacteria</taxon>
        <taxon>Pseudomonadati</taxon>
        <taxon>Pseudomonadota</taxon>
        <taxon>Alphaproteobacteria</taxon>
        <taxon>Hyphomicrobiales</taxon>
        <taxon>Phyllobacteriaceae</taxon>
        <taxon>Nitratireductor</taxon>
    </lineage>
</organism>
<dbReference type="SMART" id="SM00257">
    <property type="entry name" value="LysM"/>
    <property type="match status" value="1"/>
</dbReference>
<dbReference type="eggNOG" id="COG1652">
    <property type="taxonomic scope" value="Bacteria"/>
</dbReference>
<evidence type="ECO:0000313" key="3">
    <source>
        <dbReference type="EMBL" id="EKF20360.1"/>
    </source>
</evidence>
<dbReference type="Gene3D" id="3.10.350.10">
    <property type="entry name" value="LysM domain"/>
    <property type="match status" value="1"/>
</dbReference>